<name>A0A9P7V0L6_9AGAR</name>
<keyword evidence="2" id="KW-1185">Reference proteome</keyword>
<evidence type="ECO:0000313" key="1">
    <source>
        <dbReference type="EMBL" id="KAG7098151.1"/>
    </source>
</evidence>
<sequence length="198" mass="22644">MQLPCVLVLIQAPSPSFPSFLRPPNPHLRVMDHRSKMEMFSGASQVKISGRGSFSNVGRDQCKDCTIVQTREKRTNVGRGLLSGLSEFTEIKRGDIYKDKDICYSWQLCSNGKEDTEAAVYHADIHVNGSFGQKKFTVKTYHGRDAMKEWKRDFSRCSKDWRRDIPLFGYNKSSVPSLIFCGGIYSFTEIKLSLMMYF</sequence>
<proteinExistence type="predicted"/>
<organism evidence="1 2">
    <name type="scientific">Marasmius oreades</name>
    <name type="common">fairy-ring Marasmius</name>
    <dbReference type="NCBI Taxonomy" id="181124"/>
    <lineage>
        <taxon>Eukaryota</taxon>
        <taxon>Fungi</taxon>
        <taxon>Dikarya</taxon>
        <taxon>Basidiomycota</taxon>
        <taxon>Agaricomycotina</taxon>
        <taxon>Agaricomycetes</taxon>
        <taxon>Agaricomycetidae</taxon>
        <taxon>Agaricales</taxon>
        <taxon>Marasmiineae</taxon>
        <taxon>Marasmiaceae</taxon>
        <taxon>Marasmius</taxon>
    </lineage>
</organism>
<dbReference type="Proteomes" id="UP001049176">
    <property type="component" value="Chromosome 1"/>
</dbReference>
<accession>A0A9P7V0L6</accession>
<dbReference type="EMBL" id="CM032181">
    <property type="protein sequence ID" value="KAG7098151.1"/>
    <property type="molecule type" value="Genomic_DNA"/>
</dbReference>
<evidence type="ECO:0000313" key="2">
    <source>
        <dbReference type="Proteomes" id="UP001049176"/>
    </source>
</evidence>
<dbReference type="GeneID" id="66069197"/>
<dbReference type="AlphaFoldDB" id="A0A9P7V0L6"/>
<gene>
    <name evidence="1" type="ORF">E1B28_000121</name>
</gene>
<dbReference type="OrthoDB" id="3090132at2759"/>
<reference evidence="1" key="1">
    <citation type="journal article" date="2021" name="Genome Biol. Evol.">
        <title>The assembled and annotated genome of the fairy-ring fungus Marasmius oreades.</title>
        <authorList>
            <person name="Hiltunen M."/>
            <person name="Ament-Velasquez S.L."/>
            <person name="Johannesson H."/>
        </authorList>
    </citation>
    <scope>NUCLEOTIDE SEQUENCE</scope>
    <source>
        <strain evidence="1">03SP1</strain>
    </source>
</reference>
<dbReference type="KEGG" id="more:E1B28_000121"/>
<comment type="caution">
    <text evidence="1">The sequence shown here is derived from an EMBL/GenBank/DDBJ whole genome shotgun (WGS) entry which is preliminary data.</text>
</comment>
<protein>
    <submittedName>
        <fullName evidence="1">Uncharacterized protein</fullName>
    </submittedName>
</protein>
<dbReference type="RefSeq" id="XP_043014621.1">
    <property type="nucleotide sequence ID" value="XM_043160696.1"/>
</dbReference>